<dbReference type="GO" id="GO:0016791">
    <property type="term" value="F:phosphatase activity"/>
    <property type="evidence" value="ECO:0007669"/>
    <property type="project" value="InterPro"/>
</dbReference>
<gene>
    <name evidence="1" type="ORF">EGI31_22180</name>
</gene>
<dbReference type="Proteomes" id="UP001204144">
    <property type="component" value="Unassembled WGS sequence"/>
</dbReference>
<dbReference type="CDD" id="cd10283">
    <property type="entry name" value="MnuA_DNase1-like"/>
    <property type="match status" value="1"/>
</dbReference>
<comment type="caution">
    <text evidence="1">The sequence shown here is derived from an EMBL/GenBank/DDBJ whole genome shotgun (WGS) entry which is preliminary data.</text>
</comment>
<dbReference type="InterPro" id="IPR036691">
    <property type="entry name" value="Endo/exonu/phosph_ase_sf"/>
</dbReference>
<evidence type="ECO:0000313" key="1">
    <source>
        <dbReference type="EMBL" id="MCP9765653.1"/>
    </source>
</evidence>
<reference evidence="1 2" key="1">
    <citation type="submission" date="2018-11" db="EMBL/GenBank/DDBJ databases">
        <title>Novel bacteria species description.</title>
        <authorList>
            <person name="Han J.-H."/>
        </authorList>
    </citation>
    <scope>NUCLEOTIDE SEQUENCE [LARGE SCALE GENOMIC DNA]</scope>
    <source>
        <strain evidence="1 2">KCTC23259</strain>
    </source>
</reference>
<organism evidence="1 2">
    <name type="scientific">Lacihabitans soyangensis</name>
    <dbReference type="NCBI Taxonomy" id="869394"/>
    <lineage>
        <taxon>Bacteria</taxon>
        <taxon>Pseudomonadati</taxon>
        <taxon>Bacteroidota</taxon>
        <taxon>Cytophagia</taxon>
        <taxon>Cytophagales</taxon>
        <taxon>Leadbetterellaceae</taxon>
        <taxon>Lacihabitans</taxon>
    </lineage>
</organism>
<dbReference type="RefSeq" id="WP_255039371.1">
    <property type="nucleotide sequence ID" value="NZ_RJUF01000186.1"/>
</dbReference>
<dbReference type="EMBL" id="RJUF01000186">
    <property type="protein sequence ID" value="MCP9765653.1"/>
    <property type="molecule type" value="Genomic_DNA"/>
</dbReference>
<evidence type="ECO:0000313" key="2">
    <source>
        <dbReference type="Proteomes" id="UP001204144"/>
    </source>
</evidence>
<dbReference type="GO" id="GO:0046856">
    <property type="term" value="P:phosphatidylinositol dephosphorylation"/>
    <property type="evidence" value="ECO:0007669"/>
    <property type="project" value="InterPro"/>
</dbReference>
<dbReference type="PANTHER" id="PTHR11371">
    <property type="entry name" value="DEOXYRIBONUCLEASE"/>
    <property type="match status" value="1"/>
</dbReference>
<protein>
    <recommendedName>
        <fullName evidence="3">Endonuclease</fullName>
    </recommendedName>
</protein>
<dbReference type="Gene3D" id="3.60.10.10">
    <property type="entry name" value="Endonuclease/exonuclease/phosphatase"/>
    <property type="match status" value="1"/>
</dbReference>
<proteinExistence type="predicted"/>
<dbReference type="SUPFAM" id="SSF56219">
    <property type="entry name" value="DNase I-like"/>
    <property type="match status" value="1"/>
</dbReference>
<accession>A0AAE3KV47</accession>
<keyword evidence="2" id="KW-1185">Reference proteome</keyword>
<evidence type="ECO:0008006" key="3">
    <source>
        <dbReference type="Google" id="ProtNLM"/>
    </source>
</evidence>
<dbReference type="PANTHER" id="PTHR11371:SF31">
    <property type="entry name" value="EXTRACELLULAR NUCLEASE"/>
    <property type="match status" value="1"/>
</dbReference>
<sequence>MVAFEKPNYTFNFDLQTEIDAIRTHKGTRRIPDKHPDKLLIATWNIANLGLQQRTNDHYKIIAEIISWFDIIAIQEVHENLEGLHQLESLIGPTYDLMFNDVGGNEERAAYFFDENKVERLQMVGELSIPPSQLRHIKIAGIQEKFTGFDRNPYVASFKFKEKKLVFINAHLFFGGESADEMNRRGLEAYAVGRYADLEKKSQHSFADYYFALGDFNIPMAQAGDPIFDALTNRGLVIPDHSTRIASSIMSDAQYDQVLFFPDTKRTIKADGVFDFDHVLFAQLYQQRPRSFKGYCRYYVSDHRPMWVEIEF</sequence>
<name>A0AAE3KV47_9BACT</name>
<dbReference type="AlphaFoldDB" id="A0AAE3KV47"/>